<dbReference type="Proteomes" id="UP000823634">
    <property type="component" value="Unassembled WGS sequence"/>
</dbReference>
<feature type="chain" id="PRO_5039615564" evidence="1">
    <location>
        <begin position="29"/>
        <end position="1134"/>
    </location>
</feature>
<name>A0A9D9GVG7_9FIRM</name>
<dbReference type="AlphaFoldDB" id="A0A9D9GVG7"/>
<keyword evidence="1" id="KW-0732">Signal</keyword>
<reference evidence="2" key="2">
    <citation type="journal article" date="2021" name="PeerJ">
        <title>Extensive microbial diversity within the chicken gut microbiome revealed by metagenomics and culture.</title>
        <authorList>
            <person name="Gilroy R."/>
            <person name="Ravi A."/>
            <person name="Getino M."/>
            <person name="Pursley I."/>
            <person name="Horton D.L."/>
            <person name="Alikhan N.F."/>
            <person name="Baker D."/>
            <person name="Gharbi K."/>
            <person name="Hall N."/>
            <person name="Watson M."/>
            <person name="Adriaenssens E.M."/>
            <person name="Foster-Nyarko E."/>
            <person name="Jarju S."/>
            <person name="Secka A."/>
            <person name="Antonio M."/>
            <person name="Oren A."/>
            <person name="Chaudhuri R.R."/>
            <person name="La Ragione R."/>
            <person name="Hildebrand F."/>
            <person name="Pallen M.J."/>
        </authorList>
    </citation>
    <scope>NUCLEOTIDE SEQUENCE</scope>
    <source>
        <strain evidence="2">17113</strain>
    </source>
</reference>
<gene>
    <name evidence="2" type="ORF">IAC61_01095</name>
</gene>
<protein>
    <submittedName>
        <fullName evidence="2">Uncharacterized protein</fullName>
    </submittedName>
</protein>
<reference evidence="2" key="1">
    <citation type="submission" date="2020-10" db="EMBL/GenBank/DDBJ databases">
        <authorList>
            <person name="Gilroy R."/>
        </authorList>
    </citation>
    <scope>NUCLEOTIDE SEQUENCE</scope>
    <source>
        <strain evidence="2">17113</strain>
    </source>
</reference>
<organism evidence="2 3">
    <name type="scientific">Candidatus Alloenteromonas pullistercoris</name>
    <dbReference type="NCBI Taxonomy" id="2840785"/>
    <lineage>
        <taxon>Bacteria</taxon>
        <taxon>Bacillati</taxon>
        <taxon>Bacillota</taxon>
        <taxon>Bacillota incertae sedis</taxon>
        <taxon>Candidatus Alloenteromonas</taxon>
    </lineage>
</organism>
<sequence>MKSKLRAQIAPFLLFLPSLLLSSLPARPETEMPEAEESGQSGETAPSFDLDHFKIDVLSKASSGIRLDVSEGYLDLGGEDNVISFAGAKIELAVSSLSIHGLSLSFDLPLDYNGKKMQLQGALLSDWLYVSLFEPTRPEEVKLSYKVDLNSQDIIGEDGKPIVDDETGGILYYEYGNLDYAIDMILNAITDGEYAFSSLGAPNWDFSSLIDSLNSVYLDDTEEGEYYVLPLSLNGQSLQIGLVGNGQSELSGIEFPRSGEADLGKFKLSLKASINANEPSFDKPEGADSFVELQNSLSLFTKLASLASSPKFGIKTIGEGLKVTHTEAAFDGGDYGFARDPVEEEAVLTLDATADLSGGKTNALTLQASTSCNQKRQSLRFDVEQGNAYFALNEGVKVYGGLSIIEQVFDAFGAIFGGTDASSFDVVFSFLGLNNFLSPILSSELVNGLLSGNFEYLIPLLGKIHNEDGRLEVELDLGKVGMEGSLYLTLDGNSGPLMSLRFDNCGPSNVKFDGTVELVDYHEPSEFDPLAYAELTHLPTILNGLASFAESRTGSFSVFGYYGEEGDASSSGGPATIEELNNLKVGFGFQGTADFDLDSKMGAANLTVYDHHELYKNDHHLNLSYADYGAPENSLLFHYDSINDNQELVDNGTRTNPSKTTGLNGRMENSTFLSLFSVAREFLTSPDPRFERITSMFGAVLSSGLIYQLSNSHFLEALSTDILIGASLGEGKDVFTFSGEMLGNDHEVVLTVGYANTSGVEKVDYITLQTSFESAGTTQNVYLRIDSMSSKPKQEIKEAVYAQFGENPDAGSYIDFTSLGVLFDCLNGALTLGTTADSYLSTYRLKGSIVLDDFIGLGSAITMEIKFDFFVRLVGSELKIFAMFEVPMNAIMSSKIATGTRHVNFFYYEDGSEYKDGYVYLERYDDKNAMSDTEQFFKIPGEVFKTDIFGFAFKNVLGFNDFMNTIINMMKIDTSKAIHGEDLFNSFSYNQNPAAPSWDLNLGMGAIPGLEQLGDIAASISGITLDDGTLTLQSFSGSLEPLNFCTVTFSGALENASSGSYDYAFDDVVTMPTHLEGTGWFGMNEVHYEEYSVEEFFNTRFLDTGIGDDGTRYYNFSSTFNSISDTTEPGTNYA</sequence>
<evidence type="ECO:0000256" key="1">
    <source>
        <dbReference type="SAM" id="SignalP"/>
    </source>
</evidence>
<comment type="caution">
    <text evidence="2">The sequence shown here is derived from an EMBL/GenBank/DDBJ whole genome shotgun (WGS) entry which is preliminary data.</text>
</comment>
<evidence type="ECO:0000313" key="2">
    <source>
        <dbReference type="EMBL" id="MBO8425902.1"/>
    </source>
</evidence>
<dbReference type="EMBL" id="JADINA010000008">
    <property type="protein sequence ID" value="MBO8425902.1"/>
    <property type="molecule type" value="Genomic_DNA"/>
</dbReference>
<feature type="signal peptide" evidence="1">
    <location>
        <begin position="1"/>
        <end position="28"/>
    </location>
</feature>
<accession>A0A9D9GVG7</accession>
<proteinExistence type="predicted"/>
<evidence type="ECO:0000313" key="3">
    <source>
        <dbReference type="Proteomes" id="UP000823634"/>
    </source>
</evidence>